<evidence type="ECO:0000256" key="1">
    <source>
        <dbReference type="ARBA" id="ARBA00006739"/>
    </source>
</evidence>
<evidence type="ECO:0000259" key="2">
    <source>
        <dbReference type="Pfam" id="PF00535"/>
    </source>
</evidence>
<dbReference type="Proteomes" id="UP000480151">
    <property type="component" value="Unassembled WGS sequence"/>
</dbReference>
<dbReference type="AlphaFoldDB" id="A0A6M1PME3"/>
<keyword evidence="4" id="KW-1185">Reference proteome</keyword>
<dbReference type="Pfam" id="PF00535">
    <property type="entry name" value="Glycos_transf_2"/>
    <property type="match status" value="1"/>
</dbReference>
<dbReference type="InterPro" id="IPR001173">
    <property type="entry name" value="Glyco_trans_2-like"/>
</dbReference>
<dbReference type="InterPro" id="IPR029044">
    <property type="entry name" value="Nucleotide-diphossugar_trans"/>
</dbReference>
<organism evidence="3 4">
    <name type="scientific">Paenibacillus apii</name>
    <dbReference type="NCBI Taxonomy" id="1850370"/>
    <lineage>
        <taxon>Bacteria</taxon>
        <taxon>Bacillati</taxon>
        <taxon>Bacillota</taxon>
        <taxon>Bacilli</taxon>
        <taxon>Bacillales</taxon>
        <taxon>Paenibacillaceae</taxon>
        <taxon>Paenibacillus</taxon>
    </lineage>
</organism>
<dbReference type="SUPFAM" id="SSF53448">
    <property type="entry name" value="Nucleotide-diphospho-sugar transferases"/>
    <property type="match status" value="1"/>
</dbReference>
<evidence type="ECO:0000313" key="3">
    <source>
        <dbReference type="EMBL" id="NGM84440.1"/>
    </source>
</evidence>
<comment type="caution">
    <text evidence="3">The sequence shown here is derived from an EMBL/GenBank/DDBJ whole genome shotgun (WGS) entry which is preliminary data.</text>
</comment>
<dbReference type="PANTHER" id="PTHR22916:SF3">
    <property type="entry name" value="UDP-GLCNAC:BETAGAL BETA-1,3-N-ACETYLGLUCOSAMINYLTRANSFERASE-LIKE PROTEIN 1"/>
    <property type="match status" value="1"/>
</dbReference>
<dbReference type="Gene3D" id="3.90.550.10">
    <property type="entry name" value="Spore Coat Polysaccharide Biosynthesis Protein SpsA, Chain A"/>
    <property type="match status" value="1"/>
</dbReference>
<dbReference type="GO" id="GO:0016758">
    <property type="term" value="F:hexosyltransferase activity"/>
    <property type="evidence" value="ECO:0007669"/>
    <property type="project" value="UniProtKB-ARBA"/>
</dbReference>
<keyword evidence="3" id="KW-0808">Transferase</keyword>
<proteinExistence type="inferred from homology"/>
<evidence type="ECO:0000313" key="4">
    <source>
        <dbReference type="Proteomes" id="UP000480151"/>
    </source>
</evidence>
<comment type="similarity">
    <text evidence="1">Belongs to the glycosyltransferase 2 family.</text>
</comment>
<protein>
    <submittedName>
        <fullName evidence="3">Glycosyltransferase</fullName>
    </submittedName>
</protein>
<name>A0A6M1PME3_9BACL</name>
<reference evidence="3 4" key="1">
    <citation type="submission" date="2020-02" db="EMBL/GenBank/DDBJ databases">
        <authorList>
            <person name="Gao J."/>
            <person name="Sun J."/>
        </authorList>
    </citation>
    <scope>NUCLEOTIDE SEQUENCE [LARGE SCALE GENOMIC DNA]</scope>
    <source>
        <strain evidence="3 4">7124</strain>
    </source>
</reference>
<dbReference type="RefSeq" id="WP_165101244.1">
    <property type="nucleotide sequence ID" value="NZ_JAAKGU010000009.1"/>
</dbReference>
<feature type="domain" description="Glycosyltransferase 2-like" evidence="2">
    <location>
        <begin position="5"/>
        <end position="123"/>
    </location>
</feature>
<accession>A0A6M1PME3</accession>
<dbReference type="EMBL" id="JAAKGU010000009">
    <property type="protein sequence ID" value="NGM84440.1"/>
    <property type="molecule type" value="Genomic_DNA"/>
</dbReference>
<gene>
    <name evidence="3" type="ORF">G5B47_18680</name>
</gene>
<sequence>MPKISVIMPVYNNALYLQEAVNSILLQTLTDLELIIIDDGSTDGSAGIIHEIRDTRVRKIFHSENMGIVTSLNQGLDLARGQYIARMDSDDIAALNRLEVQAYFMDQNRSIDVCGTGYTTNYLGPVKLNPMNHEEIKVWLLFYCCILHPSVMIRSSVNRLHIRYDSNYPHAEDYELWNRLSTCAQLANIPHNLMYYRLHGGQVSNTHRAIQDDSARRIRQRQLSGLGIQLSDEEYAQLVKLAEFRVNAENYEEYQAAAGFANWLIEQNRQSRVFNEELLTMALSRCISRVPY</sequence>
<dbReference type="PANTHER" id="PTHR22916">
    <property type="entry name" value="GLYCOSYLTRANSFERASE"/>
    <property type="match status" value="1"/>
</dbReference>